<dbReference type="AlphaFoldDB" id="A0A1Y6BAJ9"/>
<dbReference type="PROSITE" id="PS50983">
    <property type="entry name" value="FE_B12_PBP"/>
    <property type="match status" value="1"/>
</dbReference>
<name>A0A1Y6BAJ9_9PROT</name>
<proteinExistence type="predicted"/>
<reference evidence="2 3" key="1">
    <citation type="submission" date="2017-04" db="EMBL/GenBank/DDBJ databases">
        <authorList>
            <person name="Afonso C.L."/>
            <person name="Miller P.J."/>
            <person name="Scott M.A."/>
            <person name="Spackman E."/>
            <person name="Goraichik I."/>
            <person name="Dimitrov K.M."/>
            <person name="Suarez D.L."/>
            <person name="Swayne D.E."/>
        </authorList>
    </citation>
    <scope>NUCLEOTIDE SEQUENCE [LARGE SCALE GENOMIC DNA]</scope>
    <source>
        <strain evidence="2 3">USBA 355</strain>
    </source>
</reference>
<evidence type="ECO:0000259" key="1">
    <source>
        <dbReference type="PROSITE" id="PS50983"/>
    </source>
</evidence>
<dbReference type="PANTHER" id="PTHR42860">
    <property type="entry name" value="VITAMIN B12-BINDING PROTEIN"/>
    <property type="match status" value="1"/>
</dbReference>
<dbReference type="PANTHER" id="PTHR42860:SF1">
    <property type="entry name" value="VITAMIN B12-BINDING PROTEIN"/>
    <property type="match status" value="1"/>
</dbReference>
<dbReference type="STRING" id="560819.SAMN05428998_101586"/>
<dbReference type="InterPro" id="IPR051030">
    <property type="entry name" value="Vitamin_B12-ABC_binding"/>
</dbReference>
<dbReference type="Proteomes" id="UP000192917">
    <property type="component" value="Unassembled WGS sequence"/>
</dbReference>
<feature type="domain" description="Fe/B12 periplasmic-binding" evidence="1">
    <location>
        <begin position="7"/>
        <end position="294"/>
    </location>
</feature>
<evidence type="ECO:0000313" key="3">
    <source>
        <dbReference type="Proteomes" id="UP000192917"/>
    </source>
</evidence>
<sequence>MVSGPRRVATLVPSATEIVAALGFADRLVARSHECDFPPEIRSLPAVTRSRLQPEASSAEIDGAVRGLLQEAAALYDLDLERLADLRPDLIVTQDQCEVCAVSLAEVEQAAAALEVAARIVSLRPAGLAEVWSDIRRVAEALGAGERGERLVRALVARIEAISERAEQQGWRPGVVCLEWLDPLMGAGNWMPELVALAGGRDLAGEAGHQSTYLDWERLRALDPEVIVLMPCGFDLEQTRREAPTLAARPGWSELQAVARGRVALCDGSRFFNRPGPRLAESLEILAEILHPQAFGFGHQGDGWERLPPPA</sequence>
<dbReference type="SUPFAM" id="SSF53807">
    <property type="entry name" value="Helical backbone' metal receptor"/>
    <property type="match status" value="1"/>
</dbReference>
<accession>A0A1Y6BAJ9</accession>
<dbReference type="CDD" id="cd01144">
    <property type="entry name" value="BtuF"/>
    <property type="match status" value="1"/>
</dbReference>
<organism evidence="2 3">
    <name type="scientific">Tistlia consotensis USBA 355</name>
    <dbReference type="NCBI Taxonomy" id="560819"/>
    <lineage>
        <taxon>Bacteria</taxon>
        <taxon>Pseudomonadati</taxon>
        <taxon>Pseudomonadota</taxon>
        <taxon>Alphaproteobacteria</taxon>
        <taxon>Rhodospirillales</taxon>
        <taxon>Rhodovibrionaceae</taxon>
        <taxon>Tistlia</taxon>
    </lineage>
</organism>
<evidence type="ECO:0000313" key="2">
    <source>
        <dbReference type="EMBL" id="SME93489.1"/>
    </source>
</evidence>
<dbReference type="Pfam" id="PF01497">
    <property type="entry name" value="Peripla_BP_2"/>
    <property type="match status" value="1"/>
</dbReference>
<dbReference type="InterPro" id="IPR002491">
    <property type="entry name" value="ABC_transptr_periplasmic_BD"/>
</dbReference>
<gene>
    <name evidence="2" type="ORF">SAMN05428998_101586</name>
</gene>
<dbReference type="Gene3D" id="3.40.50.1980">
    <property type="entry name" value="Nitrogenase molybdenum iron protein domain"/>
    <property type="match status" value="2"/>
</dbReference>
<keyword evidence="3" id="KW-1185">Reference proteome</keyword>
<dbReference type="EMBL" id="FWZX01000001">
    <property type="protein sequence ID" value="SME93489.1"/>
    <property type="molecule type" value="Genomic_DNA"/>
</dbReference>
<protein>
    <submittedName>
        <fullName evidence="2">Iron complex transport system substrate-binding protein</fullName>
    </submittedName>
</protein>